<reference evidence="2 3" key="1">
    <citation type="submission" date="2010-12" db="EMBL/GenBank/DDBJ databases">
        <authorList>
            <person name="Muzny D."/>
            <person name="Qin X."/>
            <person name="Deng J."/>
            <person name="Jiang H."/>
            <person name="Liu Y."/>
            <person name="Qu J."/>
            <person name="Song X.-Z."/>
            <person name="Zhang L."/>
            <person name="Thornton R."/>
            <person name="Coyle M."/>
            <person name="Francisco L."/>
            <person name="Jackson L."/>
            <person name="Javaid M."/>
            <person name="Korchina V."/>
            <person name="Kovar C."/>
            <person name="Mata R."/>
            <person name="Mathew T."/>
            <person name="Ngo R."/>
            <person name="Nguyen L."/>
            <person name="Nguyen N."/>
            <person name="Okwuonu G."/>
            <person name="Ongeri F."/>
            <person name="Pham C."/>
            <person name="Simmons D."/>
            <person name="Wilczek-Boney K."/>
            <person name="Hale W."/>
            <person name="Jakkamsetti A."/>
            <person name="Pham P."/>
            <person name="Ruth R."/>
            <person name="San Lucas F."/>
            <person name="Warren J."/>
            <person name="Zhang J."/>
            <person name="Zhao Z."/>
            <person name="Zhou C."/>
            <person name="Zhu D."/>
            <person name="Lee S."/>
            <person name="Bess C."/>
            <person name="Blankenburg K."/>
            <person name="Forbes L."/>
            <person name="Fu Q."/>
            <person name="Gubbala S."/>
            <person name="Hirani K."/>
            <person name="Jayaseelan J.C."/>
            <person name="Lara F."/>
            <person name="Munidasa M."/>
            <person name="Palculict T."/>
            <person name="Patil S."/>
            <person name="Pu L.-L."/>
            <person name="Saada N."/>
            <person name="Tang L."/>
            <person name="Weissenberger G."/>
            <person name="Zhu Y."/>
            <person name="Hemphill L."/>
            <person name="Shang Y."/>
            <person name="Youmans B."/>
            <person name="Ayvaz T."/>
            <person name="Ross M."/>
            <person name="Santibanez J."/>
            <person name="Aqrawi P."/>
            <person name="Gross S."/>
            <person name="Joshi V."/>
            <person name="Fowler G."/>
            <person name="Nazareth L."/>
            <person name="Reid J."/>
            <person name="Worley K."/>
            <person name="Petrosino J."/>
            <person name="Highlander S."/>
            <person name="Gibbs R."/>
        </authorList>
    </citation>
    <scope>NUCLEOTIDE SEQUENCE [LARGE SCALE GENOMIC DNA]</scope>
    <source>
        <strain evidence="2 3">DSM 3986</strain>
    </source>
</reference>
<name>E6LN63_9FIRM</name>
<accession>E6LN63</accession>
<gene>
    <name evidence="2" type="ORF">HMPREF0381_1398</name>
</gene>
<comment type="caution">
    <text evidence="2">The sequence shown here is derived from an EMBL/GenBank/DDBJ whole genome shotgun (WGS) entry which is preliminary data.</text>
</comment>
<sequence>MSEDMDFEKKDDIEVKEILDDMNSNVQVKKSKLPIILLALLYGMALYGFIFSFIANIILLGLVMAFAVTLFIMFFVVMILQVQGIEYAKKIEDIDYCLNTYFLYKYITAPFIWSCGIIVASMVLITVKSTDDPIGIAAAFGLLLVPYIFTVSVLIGLPCIITINFALDIARKKFGMSSFKKMIHFFLQLIPILDLIDGLYISIKYWKRGKVAAVITALCAIVGMAAYFIVPVL</sequence>
<dbReference type="Proteomes" id="UP000003434">
    <property type="component" value="Unassembled WGS sequence"/>
</dbReference>
<keyword evidence="1" id="KW-1133">Transmembrane helix</keyword>
<feature type="transmembrane region" description="Helical" evidence="1">
    <location>
        <begin position="147"/>
        <end position="170"/>
    </location>
</feature>
<evidence type="ECO:0008006" key="4">
    <source>
        <dbReference type="Google" id="ProtNLM"/>
    </source>
</evidence>
<feature type="transmembrane region" description="Helical" evidence="1">
    <location>
        <begin position="209"/>
        <end position="230"/>
    </location>
</feature>
<evidence type="ECO:0000313" key="2">
    <source>
        <dbReference type="EMBL" id="EFU76695.1"/>
    </source>
</evidence>
<proteinExistence type="predicted"/>
<dbReference type="RefSeq" id="WP_008751165.1">
    <property type="nucleotide sequence ID" value="NZ_GL622296.1"/>
</dbReference>
<keyword evidence="1" id="KW-0812">Transmembrane</keyword>
<dbReference type="AlphaFoldDB" id="E6LN63"/>
<dbReference type="HOGENOM" id="CLU_098249_0_0_9"/>
<protein>
    <recommendedName>
        <fullName evidence="4">Yip1 domain-containing protein</fullName>
    </recommendedName>
</protein>
<dbReference type="EMBL" id="AEPW01000055">
    <property type="protein sequence ID" value="EFU76695.1"/>
    <property type="molecule type" value="Genomic_DNA"/>
</dbReference>
<feature type="transmembrane region" description="Helical" evidence="1">
    <location>
        <begin position="103"/>
        <end position="127"/>
    </location>
</feature>
<feature type="transmembrane region" description="Helical" evidence="1">
    <location>
        <begin position="182"/>
        <end position="203"/>
    </location>
</feature>
<keyword evidence="1" id="KW-0472">Membrane</keyword>
<feature type="transmembrane region" description="Helical" evidence="1">
    <location>
        <begin position="33"/>
        <end position="51"/>
    </location>
</feature>
<feature type="transmembrane region" description="Helical" evidence="1">
    <location>
        <begin position="57"/>
        <end position="82"/>
    </location>
</feature>
<organism evidence="2 3">
    <name type="scientific">Lachnoanaerobaculum saburreum DSM 3986</name>
    <dbReference type="NCBI Taxonomy" id="887325"/>
    <lineage>
        <taxon>Bacteria</taxon>
        <taxon>Bacillati</taxon>
        <taxon>Bacillota</taxon>
        <taxon>Clostridia</taxon>
        <taxon>Lachnospirales</taxon>
        <taxon>Lachnospiraceae</taxon>
        <taxon>Lachnoanaerobaculum</taxon>
    </lineage>
</organism>
<evidence type="ECO:0000256" key="1">
    <source>
        <dbReference type="SAM" id="Phobius"/>
    </source>
</evidence>
<evidence type="ECO:0000313" key="3">
    <source>
        <dbReference type="Proteomes" id="UP000003434"/>
    </source>
</evidence>
<dbReference type="eggNOG" id="ENOG5033S52">
    <property type="taxonomic scope" value="Bacteria"/>
</dbReference>